<name>A0A506V2E8_9GAMM</name>
<organism evidence="3 4">
    <name type="scientific">Mixta tenebrionis</name>
    <dbReference type="NCBI Taxonomy" id="2562439"/>
    <lineage>
        <taxon>Bacteria</taxon>
        <taxon>Pseudomonadati</taxon>
        <taxon>Pseudomonadota</taxon>
        <taxon>Gammaproteobacteria</taxon>
        <taxon>Enterobacterales</taxon>
        <taxon>Erwiniaceae</taxon>
        <taxon>Mixta</taxon>
    </lineage>
</organism>
<dbReference type="GO" id="GO:0015473">
    <property type="term" value="F:fimbrial usher porin activity"/>
    <property type="evidence" value="ECO:0007669"/>
    <property type="project" value="InterPro"/>
</dbReference>
<feature type="chain" id="PRO_5021258717" evidence="1">
    <location>
        <begin position="30"/>
        <end position="817"/>
    </location>
</feature>
<reference evidence="3 4" key="1">
    <citation type="submission" date="2019-06" db="EMBL/GenBank/DDBJ databases">
        <authorList>
            <person name="Yang Y."/>
        </authorList>
    </citation>
    <scope>NUCLEOTIDE SEQUENCE [LARGE SCALE GENOMIC DNA]</scope>
    <source>
        <strain evidence="3 4">BIT-26</strain>
    </source>
</reference>
<evidence type="ECO:0000259" key="2">
    <source>
        <dbReference type="Pfam" id="PF13953"/>
    </source>
</evidence>
<accession>A0A506V2E8</accession>
<proteinExistence type="predicted"/>
<keyword evidence="4" id="KW-1185">Reference proteome</keyword>
<dbReference type="PANTHER" id="PTHR30451:SF5">
    <property type="entry name" value="SLR0019 PROTEIN"/>
    <property type="match status" value="1"/>
</dbReference>
<dbReference type="EMBL" id="VHQI01000015">
    <property type="protein sequence ID" value="TPW39778.1"/>
    <property type="molecule type" value="Genomic_DNA"/>
</dbReference>
<dbReference type="RefSeq" id="WP_141177706.1">
    <property type="nucleotide sequence ID" value="NZ_JBHUFX010000028.1"/>
</dbReference>
<dbReference type="GO" id="GO:0009297">
    <property type="term" value="P:pilus assembly"/>
    <property type="evidence" value="ECO:0007669"/>
    <property type="project" value="InterPro"/>
</dbReference>
<dbReference type="GO" id="GO:0009279">
    <property type="term" value="C:cell outer membrane"/>
    <property type="evidence" value="ECO:0007669"/>
    <property type="project" value="TreeGrafter"/>
</dbReference>
<dbReference type="Pfam" id="PF13953">
    <property type="entry name" value="PapC_C"/>
    <property type="match status" value="1"/>
</dbReference>
<comment type="caution">
    <text evidence="3">The sequence shown here is derived from an EMBL/GenBank/DDBJ whole genome shotgun (WGS) entry which is preliminary data.</text>
</comment>
<dbReference type="Pfam" id="PF00577">
    <property type="entry name" value="Usher"/>
    <property type="match status" value="1"/>
</dbReference>
<sequence length="817" mass="88698">MRPLPSPVLRRCSLAVVGLCGGLTVPFSAAETFSSLPPPPTLTATQGESQQYMLGLTVNQRESQQIVPVTLRHGHYWLHAADLQQAGIPADKLSGPEVDVSAMPQVDVRYDSQRQRIMLTVPGAWLPEQTFAGRDNRPRYPGRSSAGALFNYDLYTSHNSQAGSRLSAWNELRLFGAAGQFSSNGVWQEQLSGNSSALNDGYIRYDSWWSYEDEDRILSWRVGDLVTDALSWSSSVRLGGIQLARDFSVRPDIVTWPLPSFAGQAAVPSTVDLFVNGYRTSSNQVQPGPWSMTNMPFVNGAGNAVVVTTDAVGRRVTTALPFYVSSDLLKPGLSDYALSAGALRNNYGIKNFDYGSGAASASWRYGATDWLTLETHAEGADRLALGGGGAQVKLGAFGVVNGALAQSRMKNSSGTQYSWGYQYNNRWFSLGTQHAIRSAGFADLALYSIRSGAVNDISWSLSRRSAQYNASLSLNRFGNLGAAFIDITSGSGDRTRLWNLSWSKNIWGNSSLYVAATRDVGSDAWSGALSLIIPFGEHGSASLNLERDAQGHDAQRIYLSRAMPSDGGFAWDASWANQSSGGDYRQGSLRWRNQKIDTSAGFYGDSDNSTEWADLTGSLVLMDNRWFAANEINDAFVLVKTGYPGVTVRYENQAMGRTDGAGYLLVPRISSYYPAKYDIDALDLPADMTAPQVEQRFAVKRQSGYLLNFPIEPLRAASVILYDAQGNPLPVSSQVTRAGQPAQYVGWDGIAWLDNLERENEMQVLTPDGRRCTAYLSLAQGRPEALKAYGPIVCALPPAPHDAPDSTSANATAGILP</sequence>
<dbReference type="Gene3D" id="2.60.40.3110">
    <property type="match status" value="1"/>
</dbReference>
<gene>
    <name evidence="3" type="ORF">FKM52_18870</name>
</gene>
<dbReference type="OrthoDB" id="8587at2"/>
<protein>
    <submittedName>
        <fullName evidence="3">Fimbrial biogenesis outer membrane usher protein</fullName>
    </submittedName>
</protein>
<feature type="signal peptide" evidence="1">
    <location>
        <begin position="1"/>
        <end position="29"/>
    </location>
</feature>
<dbReference type="PANTHER" id="PTHR30451">
    <property type="entry name" value="OUTER MEMBRANE USHER PROTEIN"/>
    <property type="match status" value="1"/>
</dbReference>
<evidence type="ECO:0000313" key="3">
    <source>
        <dbReference type="EMBL" id="TPW39778.1"/>
    </source>
</evidence>
<feature type="domain" description="PapC-like C-terminal" evidence="2">
    <location>
        <begin position="721"/>
        <end position="778"/>
    </location>
</feature>
<dbReference type="InterPro" id="IPR025949">
    <property type="entry name" value="PapC-like_C"/>
</dbReference>
<dbReference type="InterPro" id="IPR042186">
    <property type="entry name" value="FimD_plug_dom"/>
</dbReference>
<evidence type="ECO:0000313" key="4">
    <source>
        <dbReference type="Proteomes" id="UP000319523"/>
    </source>
</evidence>
<dbReference type="InterPro" id="IPR000015">
    <property type="entry name" value="Fimb_usher"/>
</dbReference>
<dbReference type="Proteomes" id="UP000319523">
    <property type="component" value="Unassembled WGS sequence"/>
</dbReference>
<evidence type="ECO:0000256" key="1">
    <source>
        <dbReference type="SAM" id="SignalP"/>
    </source>
</evidence>
<dbReference type="Gene3D" id="2.60.40.2610">
    <property type="entry name" value="Outer membrane usher protein FimD, plug domain"/>
    <property type="match status" value="1"/>
</dbReference>
<dbReference type="AlphaFoldDB" id="A0A506V2E8"/>
<keyword evidence="1" id="KW-0732">Signal</keyword>